<evidence type="ECO:0000259" key="2">
    <source>
        <dbReference type="Pfam" id="PF00210"/>
    </source>
</evidence>
<feature type="domain" description="Ferritin/DPS" evidence="2">
    <location>
        <begin position="25"/>
        <end position="90"/>
    </location>
</feature>
<dbReference type="PANTHER" id="PTHR42932:SF3">
    <property type="entry name" value="DNA PROTECTION DURING STARVATION PROTEIN"/>
    <property type="match status" value="1"/>
</dbReference>
<comment type="similarity">
    <text evidence="1">Belongs to the Dps family.</text>
</comment>
<gene>
    <name evidence="3" type="ORF">GGE15_003982</name>
</gene>
<dbReference type="PANTHER" id="PTHR42932">
    <property type="entry name" value="GENERAL STRESS PROTEIN 20U"/>
    <property type="match status" value="1"/>
</dbReference>
<evidence type="ECO:0000313" key="3">
    <source>
        <dbReference type="EMBL" id="MBB4440705.1"/>
    </source>
</evidence>
<dbReference type="EMBL" id="JACIHI010000009">
    <property type="protein sequence ID" value="MBB4440705.1"/>
    <property type="molecule type" value="Genomic_DNA"/>
</dbReference>
<dbReference type="RefSeq" id="WP_312887438.1">
    <property type="nucleotide sequence ID" value="NZ_JACIHI010000009.1"/>
</dbReference>
<comment type="caution">
    <text evidence="3">The sequence shown here is derived from an EMBL/GenBank/DDBJ whole genome shotgun (WGS) entry which is preliminary data.</text>
</comment>
<name>A0A7W6XY81_9HYPH</name>
<protein>
    <submittedName>
        <fullName evidence="3">DNA-binding ferritin-like protein</fullName>
    </submittedName>
</protein>
<organism evidence="3 4">
    <name type="scientific">Rhizobium esperanzae</name>
    <dbReference type="NCBI Taxonomy" id="1967781"/>
    <lineage>
        <taxon>Bacteria</taxon>
        <taxon>Pseudomonadati</taxon>
        <taxon>Pseudomonadota</taxon>
        <taxon>Alphaproteobacteria</taxon>
        <taxon>Hyphomicrobiales</taxon>
        <taxon>Rhizobiaceae</taxon>
        <taxon>Rhizobium/Agrobacterium group</taxon>
        <taxon>Rhizobium</taxon>
    </lineage>
</organism>
<dbReference type="GO" id="GO:0008199">
    <property type="term" value="F:ferric iron binding"/>
    <property type="evidence" value="ECO:0007669"/>
    <property type="project" value="InterPro"/>
</dbReference>
<dbReference type="Pfam" id="PF00210">
    <property type="entry name" value="Ferritin"/>
    <property type="match status" value="1"/>
</dbReference>
<dbReference type="GO" id="GO:0003677">
    <property type="term" value="F:DNA binding"/>
    <property type="evidence" value="ECO:0007669"/>
    <property type="project" value="UniProtKB-KW"/>
</dbReference>
<accession>A0A7W6XY81</accession>
<evidence type="ECO:0000313" key="4">
    <source>
        <dbReference type="Proteomes" id="UP000533724"/>
    </source>
</evidence>
<dbReference type="InterPro" id="IPR009078">
    <property type="entry name" value="Ferritin-like_SF"/>
</dbReference>
<evidence type="ECO:0000256" key="1">
    <source>
        <dbReference type="ARBA" id="ARBA00009497"/>
    </source>
</evidence>
<proteinExistence type="inferred from homology"/>
<dbReference type="InterPro" id="IPR002177">
    <property type="entry name" value="DPS_DNA-bd"/>
</dbReference>
<dbReference type="Gene3D" id="1.20.1260.10">
    <property type="match status" value="1"/>
</dbReference>
<dbReference type="InterPro" id="IPR012347">
    <property type="entry name" value="Ferritin-like"/>
</dbReference>
<dbReference type="SUPFAM" id="SSF47240">
    <property type="entry name" value="Ferritin-like"/>
    <property type="match status" value="1"/>
</dbReference>
<dbReference type="InterPro" id="IPR008331">
    <property type="entry name" value="Ferritin_DPS_dom"/>
</dbReference>
<keyword evidence="3" id="KW-0238">DNA-binding</keyword>
<dbReference type="AlphaFoldDB" id="A0A7W6XY81"/>
<sequence>MMIYNLLENAQILLSFRVSRFHAPNAFEAAAPPSDVGEKIDMLAELREDNKTLVAIHRSAHETTSSHDDHATTSLIENWIDETERRLWFLFETTRRS</sequence>
<dbReference type="Proteomes" id="UP000533724">
    <property type="component" value="Unassembled WGS sequence"/>
</dbReference>
<reference evidence="3 4" key="1">
    <citation type="submission" date="2020-08" db="EMBL/GenBank/DDBJ databases">
        <title>Genomic Encyclopedia of Type Strains, Phase IV (KMG-V): Genome sequencing to study the core and pangenomes of soil and plant-associated prokaryotes.</title>
        <authorList>
            <person name="Whitman W."/>
        </authorList>
    </citation>
    <scope>NUCLEOTIDE SEQUENCE [LARGE SCALE GENOMIC DNA]</scope>
    <source>
        <strain evidence="3 4">SEMIA 414</strain>
    </source>
</reference>